<gene>
    <name evidence="2" type="ORF">SBAD_LOCUS11554</name>
</gene>
<organism evidence="4">
    <name type="scientific">Soboliphyme baturini</name>
    <dbReference type="NCBI Taxonomy" id="241478"/>
    <lineage>
        <taxon>Eukaryota</taxon>
        <taxon>Metazoa</taxon>
        <taxon>Ecdysozoa</taxon>
        <taxon>Nematoda</taxon>
        <taxon>Enoplea</taxon>
        <taxon>Dorylaimia</taxon>
        <taxon>Dioctophymatida</taxon>
        <taxon>Dioctophymatoidea</taxon>
        <taxon>Soboliphymatidae</taxon>
        <taxon>Soboliphyme</taxon>
    </lineage>
</organism>
<dbReference type="Proteomes" id="UP000270296">
    <property type="component" value="Unassembled WGS sequence"/>
</dbReference>
<sequence length="139" mass="15316">MNSWRFLPPPFKAGTDSVADSYHRRRSSIYLPATRVDVSPRLKELRREASVRCCIEEDYASEKFTRNSSQLSESWAGFVLVPDPPVQATPSIGACSGTGGCDRSKSVSEPVHIFTNLHPSSCSPSPTRIEKVSETSKRG</sequence>
<keyword evidence="3" id="KW-1185">Reference proteome</keyword>
<proteinExistence type="predicted"/>
<dbReference type="EMBL" id="UZAM01015895">
    <property type="protein sequence ID" value="VDP41020.1"/>
    <property type="molecule type" value="Genomic_DNA"/>
</dbReference>
<reference evidence="2 3" key="2">
    <citation type="submission" date="2018-11" db="EMBL/GenBank/DDBJ databases">
        <authorList>
            <consortium name="Pathogen Informatics"/>
        </authorList>
    </citation>
    <scope>NUCLEOTIDE SEQUENCE [LARGE SCALE GENOMIC DNA]</scope>
</reference>
<dbReference type="OrthoDB" id="10036177at2759"/>
<name>A0A183J6Q6_9BILA</name>
<feature type="compositionally biased region" description="Basic and acidic residues" evidence="1">
    <location>
        <begin position="128"/>
        <end position="139"/>
    </location>
</feature>
<evidence type="ECO:0000313" key="3">
    <source>
        <dbReference type="Proteomes" id="UP000270296"/>
    </source>
</evidence>
<evidence type="ECO:0000313" key="2">
    <source>
        <dbReference type="EMBL" id="VDP41020.1"/>
    </source>
</evidence>
<dbReference type="WBParaSite" id="SBAD_0001194001-mRNA-1">
    <property type="protein sequence ID" value="SBAD_0001194001-mRNA-1"/>
    <property type="gene ID" value="SBAD_0001194001"/>
</dbReference>
<dbReference type="AlphaFoldDB" id="A0A183J6Q6"/>
<protein>
    <submittedName>
        <fullName evidence="2 4">Uncharacterized protein</fullName>
    </submittedName>
</protein>
<feature type="region of interest" description="Disordered" evidence="1">
    <location>
        <begin position="118"/>
        <end position="139"/>
    </location>
</feature>
<accession>A0A183J6Q6</accession>
<reference evidence="4" key="1">
    <citation type="submission" date="2016-06" db="UniProtKB">
        <authorList>
            <consortium name="WormBaseParasite"/>
        </authorList>
    </citation>
    <scope>IDENTIFICATION</scope>
</reference>
<evidence type="ECO:0000256" key="1">
    <source>
        <dbReference type="SAM" id="MobiDB-lite"/>
    </source>
</evidence>
<evidence type="ECO:0000313" key="4">
    <source>
        <dbReference type="WBParaSite" id="SBAD_0001194001-mRNA-1"/>
    </source>
</evidence>